<evidence type="ECO:0000313" key="1">
    <source>
        <dbReference type="EMBL" id="UKJ89210.1"/>
    </source>
</evidence>
<dbReference type="OrthoDB" id="379364at2759"/>
<sequence>MTRHKTDPLHHSPWDYEVPIVDSYKKGESHCYKFLKNDWGYLDHYNDPNQPAGVIEGGPQNYEGKGLALKGGNDRLRTQYLPYYLDHGIRFRKRVTPGSISYDITPIASQDFEHCENDFDFERKQWGSWHQPQVAKTCYLRGAFRSFVEIDNPTELPYRWITRFEVLEPLPLHRRPPTTLIPSPHPDLRFAALNCFGGYLQDYAAVLTNEQALVRQKKLLKEWNKLERLYRKTRDPKLLEEIKTIKFALFGIPETTEEDSEMLRLTIEVGLIRARRILQEQAKNWRTDPETIEHHITRLHRRPLEPTSDYKGPEKTVALNLVNYRPMSKKFRKYATIEEMAELYHTLITEDRREGLSHTRTHMVSHHEYKQYPLRKHRKNFPALEAEYKPIWSNKSYGSEFGDAIRKSQRIPEHDLGEFGKPLRRKKRQLTRDERTRNFRDDYGSFNREYNY</sequence>
<organism evidence="1 2">
    <name type="scientific">Theileria orientalis</name>
    <dbReference type="NCBI Taxonomy" id="68886"/>
    <lineage>
        <taxon>Eukaryota</taxon>
        <taxon>Sar</taxon>
        <taxon>Alveolata</taxon>
        <taxon>Apicomplexa</taxon>
        <taxon>Aconoidasida</taxon>
        <taxon>Piroplasmida</taxon>
        <taxon>Theileriidae</taxon>
        <taxon>Theileria</taxon>
    </lineage>
</organism>
<evidence type="ECO:0000313" key="2">
    <source>
        <dbReference type="Proteomes" id="UP000244803"/>
    </source>
</evidence>
<dbReference type="AlphaFoldDB" id="A0A976M619"/>
<name>A0A976M619_THEOR</name>
<dbReference type="EMBL" id="CP056066">
    <property type="protein sequence ID" value="UKJ89210.1"/>
    <property type="molecule type" value="Genomic_DNA"/>
</dbReference>
<accession>A0A976M619</accession>
<gene>
    <name evidence="1" type="ORF">MACJ_002458</name>
</gene>
<dbReference type="Proteomes" id="UP000244803">
    <property type="component" value="Chromosome 3"/>
</dbReference>
<reference evidence="1" key="1">
    <citation type="submission" date="2022-07" db="EMBL/GenBank/DDBJ databases">
        <title>Evaluation of T. orientalis genome assembly methods using nanopore sequencing and analysis of variation between genomes.</title>
        <authorList>
            <person name="Yam J."/>
            <person name="Micallef M.L."/>
            <person name="Liu M."/>
            <person name="Djordjevic S.P."/>
            <person name="Bogema D.R."/>
            <person name="Jenkins C."/>
        </authorList>
    </citation>
    <scope>NUCLEOTIDE SEQUENCE</scope>
    <source>
        <strain evidence="1">Fish Creek</strain>
    </source>
</reference>
<proteinExistence type="predicted"/>
<protein>
    <submittedName>
        <fullName evidence="1">Uncharacterized protein</fullName>
    </submittedName>
</protein>